<dbReference type="AlphaFoldDB" id="U9T2I0"/>
<proteinExistence type="predicted"/>
<dbReference type="HOGENOM" id="CLU_002435_0_0_1"/>
<dbReference type="EMBL" id="KI295751">
    <property type="protein sequence ID" value="ESA02409.1"/>
    <property type="molecule type" value="Genomic_DNA"/>
</dbReference>
<protein>
    <recommendedName>
        <fullName evidence="2">RNase H type-1 domain-containing protein</fullName>
    </recommendedName>
</protein>
<dbReference type="SUPFAM" id="SSF53098">
    <property type="entry name" value="Ribonuclease H-like"/>
    <property type="match status" value="1"/>
</dbReference>
<sequence>MNWPDLRYLGIVGRKGRIPNWFTFINNNFLSSSSSTLLLSSYFINSSFTLASPCLLDHTVKDYSFYPQWAINFNSATQTLSVGRVCITYKKQNSAIMSHWLPVSTSADERSYNPCPGCAFNIPALSKKSAIKQRCNSEKCFFNVSLSETTGYPTKNAKVFAAYLPITLSTSWSYTTSLALTQLNNPPSMFYTSPVVTNDDVLILSLPSSTQTLYMDGSFLQAQDSSPLLWPQLVLSPGSSVTINTNCAELITLWRCFVDALFSPKLLRQPNYLLWLSIRRLLLDFNLKIVLIKIPAHSDNALNVQVDSLAKVAHSSPQPSFSPLAFSNARNLLSFCSLARFTVLGPPTFFDWAGIHFCLSSIKGFASHKNDRPEFGFSVSNFF</sequence>
<accession>U9T2I0</accession>
<gene>
    <name evidence="1" type="ORF">GLOINDRAFT_6554</name>
</gene>
<organism evidence="1">
    <name type="scientific">Rhizophagus irregularis (strain DAOM 181602 / DAOM 197198 / MUCL 43194)</name>
    <name type="common">Arbuscular mycorrhizal fungus</name>
    <name type="synonym">Glomus intraradices</name>
    <dbReference type="NCBI Taxonomy" id="747089"/>
    <lineage>
        <taxon>Eukaryota</taxon>
        <taxon>Fungi</taxon>
        <taxon>Fungi incertae sedis</taxon>
        <taxon>Mucoromycota</taxon>
        <taxon>Glomeromycotina</taxon>
        <taxon>Glomeromycetes</taxon>
        <taxon>Glomerales</taxon>
        <taxon>Glomeraceae</taxon>
        <taxon>Rhizophagus</taxon>
    </lineage>
</organism>
<dbReference type="InterPro" id="IPR012337">
    <property type="entry name" value="RNaseH-like_sf"/>
</dbReference>
<evidence type="ECO:0008006" key="2">
    <source>
        <dbReference type="Google" id="ProtNLM"/>
    </source>
</evidence>
<reference evidence="1" key="1">
    <citation type="submission" date="2013-07" db="EMBL/GenBank/DDBJ databases">
        <title>The genome of an arbuscular mycorrhizal fungus provides insights into the evolution of the oldest plant symbiosis.</title>
        <authorList>
            <consortium name="DOE Joint Genome Institute"/>
            <person name="Tisserant E."/>
            <person name="Malbreil M."/>
            <person name="Kuo A."/>
            <person name="Kohler A."/>
            <person name="Symeonidi A."/>
            <person name="Balestrini R."/>
            <person name="Charron P."/>
            <person name="Duensing N."/>
            <person name="Frei-dit-Frey N."/>
            <person name="Gianinazzi-Pearson V."/>
            <person name="Gilbert B."/>
            <person name="Handa Y."/>
            <person name="Hijri M."/>
            <person name="Kaul R."/>
            <person name="Kawaguchi M."/>
            <person name="Krajinski F."/>
            <person name="Lammers P."/>
            <person name="Lapierre D."/>
            <person name="Masclaux F.G."/>
            <person name="Murat C."/>
            <person name="Morin E."/>
            <person name="Ndikumana S."/>
            <person name="Pagni M."/>
            <person name="Petitpierre D."/>
            <person name="Requena N."/>
            <person name="Rosikiewicz P."/>
            <person name="Riley R."/>
            <person name="Saito K."/>
            <person name="San Clemente H."/>
            <person name="Shapiro H."/>
            <person name="van Tuinen D."/>
            <person name="Becard G."/>
            <person name="Bonfante P."/>
            <person name="Paszkowski U."/>
            <person name="Shachar-Hill Y."/>
            <person name="Young J.P."/>
            <person name="Sanders I.R."/>
            <person name="Henrissat B."/>
            <person name="Rensing S.A."/>
            <person name="Grigoriev I.V."/>
            <person name="Corradi N."/>
            <person name="Roux C."/>
            <person name="Martin F."/>
        </authorList>
    </citation>
    <scope>NUCLEOTIDE SEQUENCE</scope>
    <source>
        <strain evidence="1">DAOM 197198</strain>
    </source>
</reference>
<name>U9T2I0_RHIID</name>
<evidence type="ECO:0000313" key="1">
    <source>
        <dbReference type="EMBL" id="ESA02409.1"/>
    </source>
</evidence>